<geneLocation type="plasmid" evidence="3 5">
    <name>unnamed3</name>
</geneLocation>
<dbReference type="Proteomes" id="UP000501107">
    <property type="component" value="Plasmid unnamed3"/>
</dbReference>
<dbReference type="EMBL" id="CP009334">
    <property type="protein sequence ID" value="AJG74075.1"/>
    <property type="molecule type" value="Genomic_DNA"/>
</dbReference>
<geneLocation type="plasmid" evidence="1 4">
    <name>2</name>
</geneLocation>
<dbReference type="EMBL" id="VKQN01000001">
    <property type="protein sequence ID" value="MDR4174692.1"/>
    <property type="molecule type" value="Genomic_DNA"/>
</dbReference>
<gene>
    <name evidence="1" type="ORF">BF38_6003</name>
    <name evidence="2" type="ORF">FO599_00920</name>
    <name evidence="3" type="ORF">FOC89_03125</name>
</gene>
<evidence type="ECO:0000313" key="4">
    <source>
        <dbReference type="Proteomes" id="UP000031876"/>
    </source>
</evidence>
<name>A0A0B5NCG1_BACTU</name>
<evidence type="ECO:0000313" key="5">
    <source>
        <dbReference type="Proteomes" id="UP000501107"/>
    </source>
</evidence>
<reference evidence="1 4" key="1">
    <citation type="journal article" date="2015" name="Genome Announc.">
        <title>Complete genome sequences for 35 biothreat assay-relevant bacillus species.</title>
        <authorList>
            <person name="Johnson S.L."/>
            <person name="Daligault H.E."/>
            <person name="Davenport K.W."/>
            <person name="Jaissle J."/>
            <person name="Frey K.G."/>
            <person name="Ladner J.T."/>
            <person name="Broomall S.M."/>
            <person name="Bishop-Lilly K.A."/>
            <person name="Bruce D.C."/>
            <person name="Gibbons H.S."/>
            <person name="Coyne S.R."/>
            <person name="Lo C.C."/>
            <person name="Meincke L."/>
            <person name="Munk A.C."/>
            <person name="Koroleva G.I."/>
            <person name="Rosenzweig C.N."/>
            <person name="Palacios G.F."/>
            <person name="Redden C.L."/>
            <person name="Minogue T.D."/>
            <person name="Chain P.S."/>
        </authorList>
    </citation>
    <scope>NUCLEOTIDE SEQUENCE [LARGE SCALE GENOMIC DNA]</scope>
    <source>
        <strain evidence="1 4">HD1011</strain>
        <plasmid evidence="1 4">2</plasmid>
    </source>
</reference>
<dbReference type="Proteomes" id="UP001181533">
    <property type="component" value="Unassembled WGS sequence"/>
</dbReference>
<accession>A0A0B5NCG1</accession>
<keyword evidence="3" id="KW-0614">Plasmid</keyword>
<dbReference type="AlphaFoldDB" id="A0A0B5NCG1"/>
<evidence type="ECO:0000313" key="1">
    <source>
        <dbReference type="EMBL" id="AJG74075.1"/>
    </source>
</evidence>
<protein>
    <submittedName>
        <fullName evidence="3">Uncharacterized protein</fullName>
    </submittedName>
</protein>
<reference evidence="2" key="2">
    <citation type="submission" date="2019-07" db="EMBL/GenBank/DDBJ databases">
        <title>Phylogenomic Reclassification of ATCC Bacillus Strains and Various Taxa within the Genus Bacillus.</title>
        <authorList>
            <person name="Riojas M.A."/>
            <person name="Frank A.M."/>
            <person name="Fenn S.L."/>
            <person name="King S.P."/>
            <person name="Brower S.M."/>
            <person name="Hazbon M.H."/>
        </authorList>
    </citation>
    <scope>NUCLEOTIDE SEQUENCE</scope>
    <source>
        <strain evidence="2">ATCC 35646</strain>
    </source>
</reference>
<dbReference type="RefSeq" id="WP_000376174.1">
    <property type="nucleotide sequence ID" value="NZ_CP009334.1"/>
</dbReference>
<dbReference type="Proteomes" id="UP000031876">
    <property type="component" value="Plasmid 2"/>
</dbReference>
<proteinExistence type="predicted"/>
<organism evidence="3 5">
    <name type="scientific">Bacillus thuringiensis</name>
    <dbReference type="NCBI Taxonomy" id="1428"/>
    <lineage>
        <taxon>Bacteria</taxon>
        <taxon>Bacillati</taxon>
        <taxon>Bacillota</taxon>
        <taxon>Bacilli</taxon>
        <taxon>Bacillales</taxon>
        <taxon>Bacillaceae</taxon>
        <taxon>Bacillus</taxon>
        <taxon>Bacillus cereus group</taxon>
    </lineage>
</organism>
<evidence type="ECO:0000313" key="3">
    <source>
        <dbReference type="EMBL" id="QKH22983.1"/>
    </source>
</evidence>
<sequence>MDRSRPVIFNVKGLLGEGYIQKVEGETVYLMALSPQFQETVDMSEYHISETMEILADELYEVDIRPEGEVFYLESYIKHKNGKDEPILQVEGNLHETKILSGDLVHQHCFLNLEKHIKSVIDKNE</sequence>
<evidence type="ECO:0000313" key="2">
    <source>
        <dbReference type="EMBL" id="MDR4174692.1"/>
    </source>
</evidence>
<dbReference type="EMBL" id="CP053979">
    <property type="protein sequence ID" value="QKH22983.1"/>
    <property type="molecule type" value="Genomic_DNA"/>
</dbReference>
<dbReference type="KEGG" id="btw:BF38_6003"/>
<reference evidence="3 5" key="3">
    <citation type="submission" date="2020-05" db="EMBL/GenBank/DDBJ databases">
        <title>FDA dAtabase for Regulatory Grade micrObial Sequences (FDA-ARGOS): Supporting development and validation of Infectious Disease Dx tests.</title>
        <authorList>
            <person name="Nelson B."/>
            <person name="Plummer A."/>
            <person name="Tallon L."/>
            <person name="Sadzewicz L."/>
            <person name="Zhao X."/>
            <person name="Vavikolanu K."/>
            <person name="Mehta A."/>
            <person name="Aluvathingal J."/>
            <person name="Nadendla S."/>
            <person name="Myers T."/>
            <person name="Yan Y."/>
            <person name="Sichtig H."/>
        </authorList>
    </citation>
    <scope>NUCLEOTIDE SEQUENCE [LARGE SCALE GENOMIC DNA]</scope>
    <source>
        <strain evidence="3 5">FDAARGOS_795</strain>
        <plasmid evidence="3 5">unnamed3</plasmid>
    </source>
</reference>